<dbReference type="AlphaFoldDB" id="A0AAV2QDL7"/>
<evidence type="ECO:0000256" key="1">
    <source>
        <dbReference type="SAM" id="SignalP"/>
    </source>
</evidence>
<evidence type="ECO:0000313" key="2">
    <source>
        <dbReference type="EMBL" id="CAL4078093.1"/>
    </source>
</evidence>
<feature type="chain" id="PRO_5043393791" description="Vitelline membrane outer layer protein 1" evidence="1">
    <location>
        <begin position="24"/>
        <end position="197"/>
    </location>
</feature>
<dbReference type="EMBL" id="CAXKWB010005376">
    <property type="protein sequence ID" value="CAL4078093.1"/>
    <property type="molecule type" value="Genomic_DNA"/>
</dbReference>
<organism evidence="2 3">
    <name type="scientific">Meganyctiphanes norvegica</name>
    <name type="common">Northern krill</name>
    <name type="synonym">Thysanopoda norvegica</name>
    <dbReference type="NCBI Taxonomy" id="48144"/>
    <lineage>
        <taxon>Eukaryota</taxon>
        <taxon>Metazoa</taxon>
        <taxon>Ecdysozoa</taxon>
        <taxon>Arthropoda</taxon>
        <taxon>Crustacea</taxon>
        <taxon>Multicrustacea</taxon>
        <taxon>Malacostraca</taxon>
        <taxon>Eumalacostraca</taxon>
        <taxon>Eucarida</taxon>
        <taxon>Euphausiacea</taxon>
        <taxon>Euphausiidae</taxon>
        <taxon>Meganyctiphanes</taxon>
    </lineage>
</organism>
<gene>
    <name evidence="2" type="ORF">MNOR_LOCUS10563</name>
</gene>
<dbReference type="Pfam" id="PF03762">
    <property type="entry name" value="VOMI"/>
    <property type="match status" value="1"/>
</dbReference>
<dbReference type="InterPro" id="IPR005515">
    <property type="entry name" value="VOMI"/>
</dbReference>
<dbReference type="Gene3D" id="2.100.10.20">
    <property type="entry name" value="Vitelline membrane outer layer protein I (VOMI)"/>
    <property type="match status" value="1"/>
</dbReference>
<proteinExistence type="predicted"/>
<dbReference type="InterPro" id="IPR036706">
    <property type="entry name" value="VOMI_sf"/>
</dbReference>
<feature type="signal peptide" evidence="1">
    <location>
        <begin position="1"/>
        <end position="23"/>
    </location>
</feature>
<keyword evidence="3" id="KW-1185">Reference proteome</keyword>
<evidence type="ECO:0000313" key="3">
    <source>
        <dbReference type="Proteomes" id="UP001497623"/>
    </source>
</evidence>
<dbReference type="PANTHER" id="PTHR18841">
    <property type="entry name" value="VITELLINE MEMBRANE OUTER LAYER PROTEIN I-RELATED"/>
    <property type="match status" value="1"/>
</dbReference>
<dbReference type="Proteomes" id="UP001497623">
    <property type="component" value="Unassembled WGS sequence"/>
</dbReference>
<evidence type="ECO:0008006" key="4">
    <source>
        <dbReference type="Google" id="ProtNLM"/>
    </source>
</evidence>
<dbReference type="SUPFAM" id="SSF51092">
    <property type="entry name" value="Vitelline membrane outer protein-I (VMO-I)"/>
    <property type="match status" value="1"/>
</dbReference>
<keyword evidence="1" id="KW-0732">Signal</keyword>
<reference evidence="2 3" key="1">
    <citation type="submission" date="2024-05" db="EMBL/GenBank/DDBJ databases">
        <authorList>
            <person name="Wallberg A."/>
        </authorList>
    </citation>
    <scope>NUCLEOTIDE SEQUENCE [LARGE SCALE GENOMIC DNA]</scope>
</reference>
<name>A0AAV2QDL7_MEGNR</name>
<accession>A0AAV2QDL7</accession>
<sequence length="197" mass="21479">MATTKMLLWVTGILAAGCVSLQAEEITTDNGLDRGDWGDLDSCPMGTYVFAFELKYAPIGALDDEAATGVRMYCRSDSTTLDGTLTSEEGKYGYFRDMKSCAVGSYFKGFRLNVVEEQGNFRDDMGVDNVQVICEDDTILDGMNDASEKTADYGDWGTWAYCSAGQRVCGLQTRIEPEQVTGDDAGMVDMKLDCCAV</sequence>
<protein>
    <recommendedName>
        <fullName evidence="4">Vitelline membrane outer layer protein 1</fullName>
    </recommendedName>
</protein>
<dbReference type="GO" id="GO:0005615">
    <property type="term" value="C:extracellular space"/>
    <property type="evidence" value="ECO:0007669"/>
    <property type="project" value="TreeGrafter"/>
</dbReference>
<dbReference type="PROSITE" id="PS51257">
    <property type="entry name" value="PROKAR_LIPOPROTEIN"/>
    <property type="match status" value="1"/>
</dbReference>
<dbReference type="PANTHER" id="PTHR18841:SF0">
    <property type="entry name" value="VITELLINE MEMBRANE OUTER LAYER 1 HOMOLOG A-RELATED"/>
    <property type="match status" value="1"/>
</dbReference>
<comment type="caution">
    <text evidence="2">The sequence shown here is derived from an EMBL/GenBank/DDBJ whole genome shotgun (WGS) entry which is preliminary data.</text>
</comment>